<dbReference type="Pfam" id="PF10309">
    <property type="entry name" value="NCBP3"/>
    <property type="match status" value="1"/>
</dbReference>
<evidence type="ECO:0000313" key="3">
    <source>
        <dbReference type="EMBL" id="CAG9278645.1"/>
    </source>
</evidence>
<dbReference type="Pfam" id="PF12248">
    <property type="entry name" value="Methyltransf_FA"/>
    <property type="match status" value="1"/>
</dbReference>
<feature type="region of interest" description="Disordered" evidence="1">
    <location>
        <begin position="597"/>
        <end position="622"/>
    </location>
</feature>
<dbReference type="InterPro" id="IPR022041">
    <property type="entry name" value="Methyltransf_FA"/>
</dbReference>
<feature type="compositionally biased region" description="Basic and acidic residues" evidence="1">
    <location>
        <begin position="612"/>
        <end position="622"/>
    </location>
</feature>
<dbReference type="Proteomes" id="UP000836788">
    <property type="component" value="Chromosome 10"/>
</dbReference>
<dbReference type="PANTHER" id="PTHR16291:SF0">
    <property type="entry name" value="NUCLEAR CAP-BINDING PROTEIN SUBUNIT 3"/>
    <property type="match status" value="1"/>
</dbReference>
<dbReference type="AlphaFoldDB" id="A0A8J9SWZ0"/>
<accession>A0A8J9SWZ0</accession>
<dbReference type="GO" id="GO:0000340">
    <property type="term" value="F:RNA 7-methylguanosine cap binding"/>
    <property type="evidence" value="ECO:0007669"/>
    <property type="project" value="InterPro"/>
</dbReference>
<dbReference type="GO" id="GO:0005634">
    <property type="term" value="C:nucleus"/>
    <property type="evidence" value="ECO:0007669"/>
    <property type="project" value="TreeGrafter"/>
</dbReference>
<reference evidence="3" key="1">
    <citation type="submission" date="2022-02" db="EMBL/GenBank/DDBJ databases">
        <authorList>
            <person name="Giguere J D."/>
        </authorList>
    </citation>
    <scope>NUCLEOTIDE SEQUENCE</scope>
    <source>
        <strain evidence="3">CCAP 1055/1</strain>
    </source>
</reference>
<feature type="domain" description="Farnesoic acid O-methyl transferase" evidence="2">
    <location>
        <begin position="90"/>
        <end position="180"/>
    </location>
</feature>
<protein>
    <recommendedName>
        <fullName evidence="2">Farnesoic acid O-methyl transferase domain-containing protein</fullName>
    </recommendedName>
</protein>
<dbReference type="Gene3D" id="3.30.70.330">
    <property type="match status" value="1"/>
</dbReference>
<feature type="region of interest" description="Disordered" evidence="1">
    <location>
        <begin position="533"/>
        <end position="562"/>
    </location>
</feature>
<dbReference type="EMBL" id="OU594951">
    <property type="protein sequence ID" value="CAG9278645.1"/>
    <property type="molecule type" value="Genomic_DNA"/>
</dbReference>
<evidence type="ECO:0000256" key="1">
    <source>
        <dbReference type="SAM" id="MobiDB-lite"/>
    </source>
</evidence>
<sequence>MVREQEYPGVSACPFASNRTLIVPDDPHEKWVSAEGSEHDESHLPCVSSPELATIRIQPMRMMGRSNKAGPRWNAEAFHETLRSPTPDNALVLFQGMARESLAVVLSPKPSFVMKHSYEVFFGHQGNTVTTVQRKSSRDESLSVTLPGRVCQEKAWTSYWICLSEGKLYVGVGSVPGQQLVAILDDLARQDAPSSEEHAVHYVGFGNASTGDRQAPSPLKLRGLCVTTIPDSLRTRLASLITAKDVSMIQLGRDEMDAETKALMDEYQQECTKARARASKFGIPYQEPAPDAFVPWSQARRLRANPKQGFITGMDLSDPVEKAKQEARQKRFGTVAGEVSTGSATGEGEISSIIETQVLPIIQAWDNEGFVRSQRTDPPTLFWKNPPPDSSFDEPKNEFSMDEDPVTLISAKIHIFSIDWAAFKQIRTNDIMAHFSIYGPSYIEWLGDLSCNVCFEDAYSATRALENMSQELPTPAPETIQSGGTPPDLGNMNWRFGKSLLRKVSNDRFGRKGTTARLLMRTATSMDILLERSQSWPKPPPGFTTKRVLGPGSNVRPKKGKRERLSLRNDGFLPENDEPNPLGLLSGGLKAGRSGFSVEELEVERRQKRARLTPDKEFMTQE</sequence>
<name>A0A8J9SWZ0_PHATR</name>
<dbReference type="InterPro" id="IPR019416">
    <property type="entry name" value="NCBP3"/>
</dbReference>
<dbReference type="InterPro" id="IPR012677">
    <property type="entry name" value="Nucleotide-bd_a/b_plait_sf"/>
</dbReference>
<gene>
    <name evidence="3" type="ORF">PTTT1_LOCUS7579</name>
</gene>
<evidence type="ECO:0000259" key="2">
    <source>
        <dbReference type="Pfam" id="PF12248"/>
    </source>
</evidence>
<dbReference type="PANTHER" id="PTHR16291">
    <property type="entry name" value="NUCLEAR CAP-BINDING PROTEIN SUBUNIT 3"/>
    <property type="match status" value="1"/>
</dbReference>
<dbReference type="GO" id="GO:0003729">
    <property type="term" value="F:mRNA binding"/>
    <property type="evidence" value="ECO:0007669"/>
    <property type="project" value="InterPro"/>
</dbReference>
<proteinExistence type="predicted"/>
<organism evidence="3">
    <name type="scientific">Phaeodactylum tricornutum</name>
    <name type="common">Diatom</name>
    <dbReference type="NCBI Taxonomy" id="2850"/>
    <lineage>
        <taxon>Eukaryota</taxon>
        <taxon>Sar</taxon>
        <taxon>Stramenopiles</taxon>
        <taxon>Ochrophyta</taxon>
        <taxon>Bacillariophyta</taxon>
        <taxon>Bacillariophyceae</taxon>
        <taxon>Bacillariophycidae</taxon>
        <taxon>Naviculales</taxon>
        <taxon>Phaeodactylaceae</taxon>
        <taxon>Phaeodactylum</taxon>
    </lineage>
</organism>